<protein>
    <submittedName>
        <fullName evidence="2">VWA domain-containing protein</fullName>
    </submittedName>
</protein>
<dbReference type="InterPro" id="IPR008912">
    <property type="entry name" value="Uncharacterised_CoxE"/>
</dbReference>
<dbReference type="Pfam" id="PF05762">
    <property type="entry name" value="VWA_CoxE"/>
    <property type="match status" value="1"/>
</dbReference>
<dbReference type="PANTHER" id="PTHR39338:SF5">
    <property type="entry name" value="BLR6139 PROTEIN"/>
    <property type="match status" value="1"/>
</dbReference>
<dbReference type="InterPro" id="IPR011195">
    <property type="entry name" value="UCP010256"/>
</dbReference>
<comment type="caution">
    <text evidence="2">The sequence shown here is derived from an EMBL/GenBank/DDBJ whole genome shotgun (WGS) entry which is preliminary data.</text>
</comment>
<name>A0A9E5JVN5_9GAMM</name>
<evidence type="ECO:0000256" key="1">
    <source>
        <dbReference type="SAM" id="MobiDB-lite"/>
    </source>
</evidence>
<sequence>MQQIIGNFIQALRHHGLPVSPAETLDALRAVQLIGLQNPQRLKAALGMTLAKNLSHQQQFEDLFEQFFQLNQGLLDQTSTQALPSAPEAVTSDADQPDSPTRNSALSQPQDTPDQEAVKSPLAKLLLDDNQTALQMAIASGGESSGASEMRLFTQKAQVSYRILQQLGDRQLTQELSELATDEHQLNLVEDLKQRRQRLLEQIQDYVEQQYLLYSQKAGQQLRESNLQKIKLTNIDHSYLHQMTKLVQKTAKQLASMHSRRRRLSKRGLLDVKKTIAANAAYDGFMFHTKWKSTRVERPKVMVLCDVSGSVSRVARFLLLFLYSLQDVLPRVRSFVFASNLGEVTEEFTQLDLNNAIAQIMDQWANRPTDYGRALVDFKQLALKDIDNKTTVIMLGDARNNNSESQAGIWREVYQRSQRVLWLNPEGRYSWNSGDSIMNEYAPFCSRVEPCNSLRDLSRILGSLLKHS</sequence>
<gene>
    <name evidence="2" type="ORF">G8770_07655</name>
</gene>
<dbReference type="PANTHER" id="PTHR39338">
    <property type="entry name" value="BLL5662 PROTEIN-RELATED"/>
    <property type="match status" value="1"/>
</dbReference>
<organism evidence="2 3">
    <name type="scientific">Pseudomaricurvus hydrocarbonicus</name>
    <dbReference type="NCBI Taxonomy" id="1470433"/>
    <lineage>
        <taxon>Bacteria</taxon>
        <taxon>Pseudomonadati</taxon>
        <taxon>Pseudomonadota</taxon>
        <taxon>Gammaproteobacteria</taxon>
        <taxon>Cellvibrionales</taxon>
        <taxon>Cellvibrionaceae</taxon>
        <taxon>Pseudomaricurvus</taxon>
    </lineage>
</organism>
<dbReference type="SUPFAM" id="SSF53300">
    <property type="entry name" value="vWA-like"/>
    <property type="match status" value="1"/>
</dbReference>
<dbReference type="EMBL" id="JAAONZ010000004">
    <property type="protein sequence ID" value="NHO65411.1"/>
    <property type="molecule type" value="Genomic_DNA"/>
</dbReference>
<proteinExistence type="predicted"/>
<evidence type="ECO:0000313" key="2">
    <source>
        <dbReference type="EMBL" id="NHO65411.1"/>
    </source>
</evidence>
<dbReference type="RefSeq" id="WP_167184258.1">
    <property type="nucleotide sequence ID" value="NZ_JAAONZ010000004.1"/>
</dbReference>
<feature type="region of interest" description="Disordered" evidence="1">
    <location>
        <begin position="83"/>
        <end position="118"/>
    </location>
</feature>
<accession>A0A9E5JVN5</accession>
<feature type="compositionally biased region" description="Polar residues" evidence="1">
    <location>
        <begin position="98"/>
        <end position="112"/>
    </location>
</feature>
<dbReference type="InterPro" id="IPR036465">
    <property type="entry name" value="vWFA_dom_sf"/>
</dbReference>
<dbReference type="Proteomes" id="UP000787472">
    <property type="component" value="Unassembled WGS sequence"/>
</dbReference>
<keyword evidence="3" id="KW-1185">Reference proteome</keyword>
<evidence type="ECO:0000313" key="3">
    <source>
        <dbReference type="Proteomes" id="UP000787472"/>
    </source>
</evidence>
<reference evidence="2" key="1">
    <citation type="submission" date="2020-03" db="EMBL/GenBank/DDBJ databases">
        <authorList>
            <person name="Guo F."/>
        </authorList>
    </citation>
    <scope>NUCLEOTIDE SEQUENCE</scope>
    <source>
        <strain evidence="2">JCM 30134</strain>
    </source>
</reference>
<dbReference type="AlphaFoldDB" id="A0A9E5JVN5"/>
<dbReference type="PIRSF" id="PIRSF010256">
    <property type="entry name" value="CoxE_vWa"/>
    <property type="match status" value="1"/>
</dbReference>